<accession>A0A164XAN0</accession>
<reference evidence="3 4" key="1">
    <citation type="journal article" date="2016" name="Mol. Biol. Evol.">
        <title>Comparative Genomics of Early-Diverging Mushroom-Forming Fungi Provides Insights into the Origins of Lignocellulose Decay Capabilities.</title>
        <authorList>
            <person name="Nagy L.G."/>
            <person name="Riley R."/>
            <person name="Tritt A."/>
            <person name="Adam C."/>
            <person name="Daum C."/>
            <person name="Floudas D."/>
            <person name="Sun H."/>
            <person name="Yadav J.S."/>
            <person name="Pangilinan J."/>
            <person name="Larsson K.H."/>
            <person name="Matsuura K."/>
            <person name="Barry K."/>
            <person name="Labutti K."/>
            <person name="Kuo R."/>
            <person name="Ohm R.A."/>
            <person name="Bhattacharya S.S."/>
            <person name="Shirouzu T."/>
            <person name="Yoshinaga Y."/>
            <person name="Martin F.M."/>
            <person name="Grigoriev I.V."/>
            <person name="Hibbett D.S."/>
        </authorList>
    </citation>
    <scope>NUCLEOTIDE SEQUENCE [LARGE SCALE GENOMIC DNA]</scope>
    <source>
        <strain evidence="3 4">HHB9708</strain>
    </source>
</reference>
<dbReference type="CDD" id="cd00593">
    <property type="entry name" value="RIBOc"/>
    <property type="match status" value="1"/>
</dbReference>
<dbReference type="InterPro" id="IPR000999">
    <property type="entry name" value="RNase_III_dom"/>
</dbReference>
<feature type="compositionally biased region" description="Polar residues" evidence="1">
    <location>
        <begin position="239"/>
        <end position="255"/>
    </location>
</feature>
<evidence type="ECO:0000313" key="3">
    <source>
        <dbReference type="EMBL" id="KZS95786.1"/>
    </source>
</evidence>
<dbReference type="SUPFAM" id="SSF69065">
    <property type="entry name" value="RNase III domain-like"/>
    <property type="match status" value="1"/>
</dbReference>
<dbReference type="Proteomes" id="UP000076722">
    <property type="component" value="Unassembled WGS sequence"/>
</dbReference>
<evidence type="ECO:0000313" key="4">
    <source>
        <dbReference type="Proteomes" id="UP000076722"/>
    </source>
</evidence>
<organism evidence="3 4">
    <name type="scientific">Sistotremastrum niveocremeum HHB9708</name>
    <dbReference type="NCBI Taxonomy" id="1314777"/>
    <lineage>
        <taxon>Eukaryota</taxon>
        <taxon>Fungi</taxon>
        <taxon>Dikarya</taxon>
        <taxon>Basidiomycota</taxon>
        <taxon>Agaricomycotina</taxon>
        <taxon>Agaricomycetes</taxon>
        <taxon>Sistotremastrales</taxon>
        <taxon>Sistotremastraceae</taxon>
        <taxon>Sertulicium</taxon>
        <taxon>Sertulicium niveocremeum</taxon>
    </lineage>
</organism>
<dbReference type="GO" id="GO:0004525">
    <property type="term" value="F:ribonuclease III activity"/>
    <property type="evidence" value="ECO:0007669"/>
    <property type="project" value="InterPro"/>
</dbReference>
<dbReference type="Gene3D" id="1.10.1520.10">
    <property type="entry name" value="Ribonuclease III domain"/>
    <property type="match status" value="1"/>
</dbReference>
<dbReference type="InterPro" id="IPR036389">
    <property type="entry name" value="RNase_III_sf"/>
</dbReference>
<evidence type="ECO:0000256" key="1">
    <source>
        <dbReference type="SAM" id="MobiDB-lite"/>
    </source>
</evidence>
<dbReference type="AlphaFoldDB" id="A0A164XAN0"/>
<name>A0A164XAN0_9AGAM</name>
<feature type="region of interest" description="Disordered" evidence="1">
    <location>
        <begin position="198"/>
        <end position="289"/>
    </location>
</feature>
<dbReference type="STRING" id="1314777.A0A164XAN0"/>
<keyword evidence="4" id="KW-1185">Reference proteome</keyword>
<dbReference type="EMBL" id="KV419400">
    <property type="protein sequence ID" value="KZS95786.1"/>
    <property type="molecule type" value="Genomic_DNA"/>
</dbReference>
<dbReference type="Pfam" id="PF00636">
    <property type="entry name" value="Ribonuclease_3"/>
    <property type="match status" value="1"/>
</dbReference>
<dbReference type="GO" id="GO:0006396">
    <property type="term" value="P:RNA processing"/>
    <property type="evidence" value="ECO:0007669"/>
    <property type="project" value="InterPro"/>
</dbReference>
<sequence>MPLSISIGCRHLVLMVRTTTLPELPPIRNIEIEDAVFTHRSLNGVPNSARAYLAGEIDNERLSFLGSSVLEFLIGLLVHDGNPSDRKGPLTDKRASLLHHLQLAQWAVEYGLHSRVRASPSSILAVQNSTKMQAQVFQAYVGGLFKDIGLKGVVQWLQALMRHAEMNEDESVEATSDIGYVSENEINRWIVGVTHVKSHSGSGSTVRPARASTPIPDLEPLETLEPSTGDQADERPPSDTDTSSPKVAHSPSSISPDPIYLPRTYLSNPSGIRRRYVPPPRRLPRDEGAAQIDARCGHAESVRGSGRAGCRLAPRV</sequence>
<dbReference type="SMART" id="SM00535">
    <property type="entry name" value="RIBOc"/>
    <property type="match status" value="1"/>
</dbReference>
<feature type="domain" description="RNase III" evidence="2">
    <location>
        <begin position="27"/>
        <end position="149"/>
    </location>
</feature>
<proteinExistence type="predicted"/>
<dbReference type="PROSITE" id="PS50142">
    <property type="entry name" value="RNASE_3_2"/>
    <property type="match status" value="1"/>
</dbReference>
<gene>
    <name evidence="3" type="ORF">SISNIDRAFT_326147</name>
</gene>
<protein>
    <submittedName>
        <fullName evidence="3">Ribonuclease III</fullName>
    </submittedName>
</protein>
<evidence type="ECO:0000259" key="2">
    <source>
        <dbReference type="PROSITE" id="PS50142"/>
    </source>
</evidence>
<dbReference type="OrthoDB" id="2392202at2759"/>